<evidence type="ECO:0000313" key="3">
    <source>
        <dbReference type="Proteomes" id="UP000315782"/>
    </source>
</evidence>
<accession>A0A520MNJ1</accession>
<dbReference type="AlphaFoldDB" id="A0A520MNJ1"/>
<keyword evidence="1" id="KW-0472">Membrane</keyword>
<comment type="caution">
    <text evidence="2">The sequence shown here is derived from an EMBL/GenBank/DDBJ whole genome shotgun (WGS) entry which is preliminary data.</text>
</comment>
<name>A0A520MNJ1_9GAMM</name>
<protein>
    <recommendedName>
        <fullName evidence="4">Mercuric transport protein MerT</fullName>
    </recommendedName>
</protein>
<evidence type="ECO:0008006" key="4">
    <source>
        <dbReference type="Google" id="ProtNLM"/>
    </source>
</evidence>
<evidence type="ECO:0000256" key="1">
    <source>
        <dbReference type="SAM" id="Phobius"/>
    </source>
</evidence>
<reference evidence="2 3" key="1">
    <citation type="submission" date="2019-02" db="EMBL/GenBank/DDBJ databases">
        <title>Prokaryotic population dynamics and viral predation in marine succession experiment using metagenomics: the confinement effect.</title>
        <authorList>
            <person name="Haro-Moreno J.M."/>
            <person name="Rodriguez-Valera F."/>
            <person name="Lopez-Perez M."/>
        </authorList>
    </citation>
    <scope>NUCLEOTIDE SEQUENCE [LARGE SCALE GENOMIC DNA]</scope>
    <source>
        <strain evidence="2">MED-G163</strain>
    </source>
</reference>
<keyword evidence="1" id="KW-1133">Transmembrane helix</keyword>
<organism evidence="2 3">
    <name type="scientific">SAR86 cluster bacterium</name>
    <dbReference type="NCBI Taxonomy" id="2030880"/>
    <lineage>
        <taxon>Bacteria</taxon>
        <taxon>Pseudomonadati</taxon>
        <taxon>Pseudomonadota</taxon>
        <taxon>Gammaproteobacteria</taxon>
        <taxon>SAR86 cluster</taxon>
    </lineage>
</organism>
<evidence type="ECO:0000313" key="2">
    <source>
        <dbReference type="EMBL" id="RZO22774.1"/>
    </source>
</evidence>
<keyword evidence="1" id="KW-0812">Transmembrane</keyword>
<dbReference type="EMBL" id="SHBI01000002">
    <property type="protein sequence ID" value="RZO22774.1"/>
    <property type="molecule type" value="Genomic_DNA"/>
</dbReference>
<sequence>MNDKTSNFFSLFASSSTLICCALPAIFVALGAGASFASLITVFPFLIVLSQYKTSITLFAVLMIIIAGYVNYKTYYMPCPADPELGRACIQTRKRSRYIYYVSVGIFIFASIFTYIIPRFL</sequence>
<feature type="transmembrane region" description="Helical" evidence="1">
    <location>
        <begin position="55"/>
        <end position="72"/>
    </location>
</feature>
<proteinExistence type="predicted"/>
<feature type="transmembrane region" description="Helical" evidence="1">
    <location>
        <begin position="98"/>
        <end position="117"/>
    </location>
</feature>
<dbReference type="Proteomes" id="UP000315782">
    <property type="component" value="Unassembled WGS sequence"/>
</dbReference>
<gene>
    <name evidence="2" type="ORF">EVA96_01100</name>
</gene>